<organism evidence="1 2">
    <name type="scientific">Methanolapillus africanus</name>
    <dbReference type="NCBI Taxonomy" id="3028297"/>
    <lineage>
        <taxon>Archaea</taxon>
        <taxon>Methanobacteriati</taxon>
        <taxon>Methanobacteriota</taxon>
        <taxon>Stenosarchaea group</taxon>
        <taxon>Methanomicrobia</taxon>
        <taxon>Methanosarcinales</taxon>
        <taxon>Methanosarcinaceae</taxon>
        <taxon>Methanolapillus</taxon>
    </lineage>
</organism>
<proteinExistence type="predicted"/>
<dbReference type="AlphaFoldDB" id="A0AAE4SD08"/>
<evidence type="ECO:0000313" key="1">
    <source>
        <dbReference type="EMBL" id="MDV0447026.1"/>
    </source>
</evidence>
<dbReference type="Proteomes" id="UP001271789">
    <property type="component" value="Unassembled WGS sequence"/>
</dbReference>
<protein>
    <submittedName>
        <fullName evidence="1">Uncharacterized protein</fullName>
    </submittedName>
</protein>
<evidence type="ECO:0000313" key="2">
    <source>
        <dbReference type="Proteomes" id="UP001271789"/>
    </source>
</evidence>
<gene>
    <name evidence="1" type="ORF">MsAg5_08960</name>
</gene>
<accession>A0AAE4SD08</accession>
<dbReference type="EMBL" id="JAWDKD010000018">
    <property type="protein sequence ID" value="MDV0447026.1"/>
    <property type="molecule type" value="Genomic_DNA"/>
</dbReference>
<keyword evidence="2" id="KW-1185">Reference proteome</keyword>
<comment type="caution">
    <text evidence="1">The sequence shown here is derived from an EMBL/GenBank/DDBJ whole genome shotgun (WGS) entry which is preliminary data.</text>
</comment>
<name>A0AAE4SD08_9EURY</name>
<reference evidence="1" key="1">
    <citation type="submission" date="2023-06" db="EMBL/GenBank/DDBJ databases">
        <title>Genome sequence of Methanosarcinaceae archaeon Ag5.</title>
        <authorList>
            <person name="Protasov E."/>
            <person name="Platt K."/>
            <person name="Poehlein A."/>
            <person name="Daniel R."/>
            <person name="Brune A."/>
        </authorList>
    </citation>
    <scope>NUCLEOTIDE SEQUENCE</scope>
    <source>
        <strain evidence="1">Ag5</strain>
    </source>
</reference>
<sequence>MKRTNCSLSDLSIKRKAKLSDFSVKRRAKLLELSERKTAQRNLSEESRRIDAVMRNFKLKPYNEVSARLDAATKHTIAFLKIHQR</sequence>